<dbReference type="RefSeq" id="WP_093357083.1">
    <property type="nucleotide sequence ID" value="NZ_FOTW01000043.1"/>
</dbReference>
<gene>
    <name evidence="1" type="ORF">SAMN02982985_05689</name>
</gene>
<keyword evidence="2" id="KW-1185">Reference proteome</keyword>
<dbReference type="EMBL" id="FOTW01000043">
    <property type="protein sequence ID" value="SFM89185.1"/>
    <property type="molecule type" value="Genomic_DNA"/>
</dbReference>
<proteinExistence type="predicted"/>
<evidence type="ECO:0000313" key="2">
    <source>
        <dbReference type="Proteomes" id="UP000199470"/>
    </source>
</evidence>
<reference evidence="1 2" key="1">
    <citation type="submission" date="2016-10" db="EMBL/GenBank/DDBJ databases">
        <authorList>
            <person name="de Groot N.N."/>
        </authorList>
    </citation>
    <scope>NUCLEOTIDE SEQUENCE [LARGE SCALE GENOMIC DNA]</scope>
    <source>
        <strain evidence="1 2">ATCC 43154</strain>
    </source>
</reference>
<name>A0A1I4UJW8_9BURK</name>
<dbReference type="SMR" id="A0A1I4UJW8"/>
<accession>A0A1I4UJW8</accession>
<protein>
    <submittedName>
        <fullName evidence="1">Uncharacterized protein</fullName>
    </submittedName>
</protein>
<sequence length="59" mass="6665">MIDSREEYLTLVIVDQIEASSKAIRDLGGFELSKQVSEFARDVRHKVGHGQSLFEDNAE</sequence>
<dbReference type="OrthoDB" id="9429469at2"/>
<dbReference type="STRING" id="758825.SAMN02982985_05689"/>
<organism evidence="1 2">
    <name type="scientific">Rugamonas rubra</name>
    <dbReference type="NCBI Taxonomy" id="758825"/>
    <lineage>
        <taxon>Bacteria</taxon>
        <taxon>Pseudomonadati</taxon>
        <taxon>Pseudomonadota</taxon>
        <taxon>Betaproteobacteria</taxon>
        <taxon>Burkholderiales</taxon>
        <taxon>Oxalobacteraceae</taxon>
        <taxon>Telluria group</taxon>
        <taxon>Rugamonas</taxon>
    </lineage>
</organism>
<dbReference type="Proteomes" id="UP000199470">
    <property type="component" value="Unassembled WGS sequence"/>
</dbReference>
<dbReference type="AlphaFoldDB" id="A0A1I4UJW8"/>
<evidence type="ECO:0000313" key="1">
    <source>
        <dbReference type="EMBL" id="SFM89185.1"/>
    </source>
</evidence>